<evidence type="ECO:0000313" key="3">
    <source>
        <dbReference type="Proteomes" id="UP001147700"/>
    </source>
</evidence>
<sequence>MADKQAAKLRRRNNREQRELDKSARTGDSPAQKAEQARRANEAAADGKLNGSGRAAARPDITEGGE</sequence>
<gene>
    <name evidence="2" type="ORF">OJ962_22980</name>
</gene>
<comment type="caution">
    <text evidence="2">The sequence shown here is derived from an EMBL/GenBank/DDBJ whole genome shotgun (WGS) entry which is preliminary data.</text>
</comment>
<evidence type="ECO:0000313" key="2">
    <source>
        <dbReference type="EMBL" id="MDA0140381.1"/>
    </source>
</evidence>
<protein>
    <recommendedName>
        <fullName evidence="4">DUF4169 family protein</fullName>
    </recommendedName>
</protein>
<feature type="region of interest" description="Disordered" evidence="1">
    <location>
        <begin position="1"/>
        <end position="66"/>
    </location>
</feature>
<dbReference type="EMBL" id="JAPCID010000038">
    <property type="protein sequence ID" value="MDA0140381.1"/>
    <property type="molecule type" value="Genomic_DNA"/>
</dbReference>
<name>A0ABT4RP92_9ACTN</name>
<reference evidence="2" key="1">
    <citation type="submission" date="2022-10" db="EMBL/GenBank/DDBJ databases">
        <title>The WGS of Solirubrobacter sp. CPCC 204708.</title>
        <authorList>
            <person name="Jiang Z."/>
        </authorList>
    </citation>
    <scope>NUCLEOTIDE SEQUENCE</scope>
    <source>
        <strain evidence="2">CPCC 204708</strain>
    </source>
</reference>
<dbReference type="RefSeq" id="WP_202953298.1">
    <property type="nucleotide sequence ID" value="NZ_JAPCID010000038.1"/>
</dbReference>
<dbReference type="Proteomes" id="UP001147700">
    <property type="component" value="Unassembled WGS sequence"/>
</dbReference>
<keyword evidence="3" id="KW-1185">Reference proteome</keyword>
<evidence type="ECO:0008006" key="4">
    <source>
        <dbReference type="Google" id="ProtNLM"/>
    </source>
</evidence>
<evidence type="ECO:0000256" key="1">
    <source>
        <dbReference type="SAM" id="MobiDB-lite"/>
    </source>
</evidence>
<proteinExistence type="predicted"/>
<feature type="compositionally biased region" description="Basic and acidic residues" evidence="1">
    <location>
        <begin position="14"/>
        <end position="25"/>
    </location>
</feature>
<organism evidence="2 3">
    <name type="scientific">Solirubrobacter deserti</name>
    <dbReference type="NCBI Taxonomy" id="2282478"/>
    <lineage>
        <taxon>Bacteria</taxon>
        <taxon>Bacillati</taxon>
        <taxon>Actinomycetota</taxon>
        <taxon>Thermoleophilia</taxon>
        <taxon>Solirubrobacterales</taxon>
        <taxon>Solirubrobacteraceae</taxon>
        <taxon>Solirubrobacter</taxon>
    </lineage>
</organism>
<accession>A0ABT4RP92</accession>